<keyword evidence="2" id="KW-0067">ATP-binding</keyword>
<feature type="domain" description="UvrD-like helicase C-terminal" evidence="3">
    <location>
        <begin position="385"/>
        <end position="436"/>
    </location>
</feature>
<dbReference type="RefSeq" id="WP_044151158.1">
    <property type="nucleotide sequence ID" value="NZ_QVFV01000004.1"/>
</dbReference>
<dbReference type="GO" id="GO:0005524">
    <property type="term" value="F:ATP binding"/>
    <property type="evidence" value="ECO:0007669"/>
    <property type="project" value="UniProtKB-KW"/>
</dbReference>
<dbReference type="InterPro" id="IPR027417">
    <property type="entry name" value="P-loop_NTPase"/>
</dbReference>
<dbReference type="InterPro" id="IPR027785">
    <property type="entry name" value="UvrD-like_helicase_C"/>
</dbReference>
<dbReference type="SUPFAM" id="SSF52540">
    <property type="entry name" value="P-loop containing nucleoside triphosphate hydrolases"/>
    <property type="match status" value="1"/>
</dbReference>
<evidence type="ECO:0000313" key="4">
    <source>
        <dbReference type="EMBL" id="RZM77279.1"/>
    </source>
</evidence>
<dbReference type="PANTHER" id="PTHR43788">
    <property type="entry name" value="DNA2/NAM7 HELICASE FAMILY MEMBER"/>
    <property type="match status" value="1"/>
</dbReference>
<keyword evidence="1" id="KW-0547">Nucleotide-binding</keyword>
<dbReference type="Proteomes" id="UP000292459">
    <property type="component" value="Unassembled WGS sequence"/>
</dbReference>
<sequence>MVRLQTSPNDVDDSAIALTAEQAEALDALQAFVTSTEKLYLLTGYAGTGKTTLLQIFIAGLREAGDDRKIVLSAFSNKATKVLATMADDWQLDVDAMTCCTLLGLRPVINEETGNQEFQPDRKQGSQVDRYRLIIVDECSMVNEELWRLLVNAVSNLYSSTQILFVGDPAQLPPVNEPESACFREILNKAELTEVVRYGGAIGVIAEDIRRNLERDRLPRFQTDVNRDRTEGCFVLPRSIWERLMLKAFTSDAYQFNPDQVRALAYTNRRVAHLNHKIRRAIYGPTALRFVPGERLIASNPCIDEESIILPTSAECEVIEARRTRDGEWPIWLLSVETDEGHFRNLRVLHESGESELKLKLDDLARNKNWMAFWDLKQYFHDVDYAYSLTIHKSQGSTFQDVFVDVPSMLANRNIIERNQLCYVALTRAAKRLFVYQ</sequence>
<reference evidence="4 5" key="1">
    <citation type="submission" date="2018-11" db="EMBL/GenBank/DDBJ databases">
        <title>Whole genome sequencing of an environmental sample.</title>
        <authorList>
            <person name="Sarangi A.N."/>
            <person name="Singh D."/>
            <person name="Tripathy S."/>
        </authorList>
    </citation>
    <scope>NUCLEOTIDE SEQUENCE [LARGE SCALE GENOMIC DNA]</scope>
    <source>
        <strain evidence="4 5">Lakshadweep</strain>
    </source>
</reference>
<comment type="caution">
    <text evidence="4">The sequence shown here is derived from an EMBL/GenBank/DDBJ whole genome shotgun (WGS) entry which is preliminary data.</text>
</comment>
<dbReference type="Gene3D" id="3.40.50.300">
    <property type="entry name" value="P-loop containing nucleotide triphosphate hydrolases"/>
    <property type="match status" value="2"/>
</dbReference>
<dbReference type="InterPro" id="IPR050534">
    <property type="entry name" value="Coronavir_polyprotein_1ab"/>
</dbReference>
<protein>
    <submittedName>
        <fullName evidence="4">DNA helicase</fullName>
    </submittedName>
</protein>
<dbReference type="GO" id="GO:0003678">
    <property type="term" value="F:DNA helicase activity"/>
    <property type="evidence" value="ECO:0007669"/>
    <property type="project" value="UniProtKB-ARBA"/>
</dbReference>
<dbReference type="CDD" id="cd18809">
    <property type="entry name" value="SF1_C_RecD"/>
    <property type="match status" value="1"/>
</dbReference>
<evidence type="ECO:0000256" key="1">
    <source>
        <dbReference type="ARBA" id="ARBA00022741"/>
    </source>
</evidence>
<dbReference type="EMBL" id="QVFV01000004">
    <property type="protein sequence ID" value="RZM77279.1"/>
    <property type="molecule type" value="Genomic_DNA"/>
</dbReference>
<gene>
    <name evidence="4" type="ORF">DYY88_16680</name>
</gene>
<dbReference type="OrthoDB" id="9803432at2"/>
<evidence type="ECO:0000259" key="3">
    <source>
        <dbReference type="Pfam" id="PF13538"/>
    </source>
</evidence>
<dbReference type="Pfam" id="PF13538">
    <property type="entry name" value="UvrD_C_2"/>
    <property type="match status" value="1"/>
</dbReference>
<keyword evidence="5" id="KW-1185">Reference proteome</keyword>
<proteinExistence type="predicted"/>
<dbReference type="Pfam" id="PF13604">
    <property type="entry name" value="AAA_30"/>
    <property type="match status" value="1"/>
</dbReference>
<dbReference type="AlphaFoldDB" id="A0A4Q7E5E6"/>
<evidence type="ECO:0000313" key="5">
    <source>
        <dbReference type="Proteomes" id="UP000292459"/>
    </source>
</evidence>
<dbReference type="PANTHER" id="PTHR43788:SF6">
    <property type="entry name" value="DNA HELICASE B"/>
    <property type="match status" value="1"/>
</dbReference>
<organism evidence="4 5">
    <name type="scientific">Leptolyngbya iicbica LK</name>
    <dbReference type="NCBI Taxonomy" id="2294035"/>
    <lineage>
        <taxon>Bacteria</taxon>
        <taxon>Bacillati</taxon>
        <taxon>Cyanobacteriota</taxon>
        <taxon>Cyanophyceae</taxon>
        <taxon>Leptolyngbyales</taxon>
        <taxon>Leptolyngbyaceae</taxon>
        <taxon>Leptolyngbya group</taxon>
        <taxon>Leptolyngbya</taxon>
        <taxon>Leptolyngbya iicbica</taxon>
    </lineage>
</organism>
<accession>A0A4Q7E5E6</accession>
<name>A0A4Q7E5E6_9CYAN</name>
<keyword evidence="4" id="KW-0378">Hydrolase</keyword>
<evidence type="ECO:0000256" key="2">
    <source>
        <dbReference type="ARBA" id="ARBA00022840"/>
    </source>
</evidence>
<keyword evidence="4" id="KW-0347">Helicase</keyword>